<dbReference type="EMBL" id="WNWM01000002">
    <property type="protein sequence ID" value="MUI13192.1"/>
    <property type="molecule type" value="Genomic_DNA"/>
</dbReference>
<name>A0A6I3XJ21_9BURK</name>
<dbReference type="InterPro" id="IPR029016">
    <property type="entry name" value="GAF-like_dom_sf"/>
</dbReference>
<dbReference type="Proteomes" id="UP000431684">
    <property type="component" value="Unassembled WGS sequence"/>
</dbReference>
<proteinExistence type="predicted"/>
<keyword evidence="1" id="KW-0175">Coiled coil</keyword>
<evidence type="ECO:0000313" key="3">
    <source>
        <dbReference type="Proteomes" id="UP000431684"/>
    </source>
</evidence>
<sequence>MTAILDSSAVAQYLTDHPHFFEEHANLLGDVRLSSPLTGRAVSLQERQMEVMRERYKALELRLSELNRNAQENQAIANRFHGWNQSLLRERDVAAMPRAITEGLKTGFNVPAATLRLFDVAPEYTGEWFAAGVSDDARLFANGLLAPYCGSNNDFEAVRWLDDAGSIRSAVIVALRQPGSTGAAFGLLIMGSPDAERFTSLMATDFLVHIGETASVALAPLLAPLPA</sequence>
<dbReference type="Gene3D" id="3.30.450.40">
    <property type="match status" value="1"/>
</dbReference>
<dbReference type="InterPro" id="IPR007435">
    <property type="entry name" value="DUF484"/>
</dbReference>
<evidence type="ECO:0000313" key="2">
    <source>
        <dbReference type="EMBL" id="MUI13192.1"/>
    </source>
</evidence>
<dbReference type="PANTHER" id="PTHR38765:SF1">
    <property type="entry name" value="DUF484 DOMAIN-CONTAINING PROTEIN"/>
    <property type="match status" value="1"/>
</dbReference>
<evidence type="ECO:0000256" key="1">
    <source>
        <dbReference type="SAM" id="Coils"/>
    </source>
</evidence>
<dbReference type="RefSeq" id="WP_155709025.1">
    <property type="nucleotide sequence ID" value="NZ_BMWU01000011.1"/>
</dbReference>
<dbReference type="OrthoDB" id="8525200at2"/>
<dbReference type="PANTHER" id="PTHR38765">
    <property type="entry name" value="DUF484 DOMAIN-CONTAINING PROTEIN"/>
    <property type="match status" value="1"/>
</dbReference>
<gene>
    <name evidence="2" type="ORF">GJV26_12085</name>
</gene>
<dbReference type="Pfam" id="PF04340">
    <property type="entry name" value="DUF484"/>
    <property type="match status" value="1"/>
</dbReference>
<keyword evidence="3" id="KW-1185">Reference proteome</keyword>
<organism evidence="2 3">
    <name type="scientific">Pseudoduganella dura</name>
    <dbReference type="NCBI Taxonomy" id="321982"/>
    <lineage>
        <taxon>Bacteria</taxon>
        <taxon>Pseudomonadati</taxon>
        <taxon>Pseudomonadota</taxon>
        <taxon>Betaproteobacteria</taxon>
        <taxon>Burkholderiales</taxon>
        <taxon>Oxalobacteraceae</taxon>
        <taxon>Telluria group</taxon>
        <taxon>Pseudoduganella</taxon>
    </lineage>
</organism>
<reference evidence="2 3" key="1">
    <citation type="submission" date="2019-11" db="EMBL/GenBank/DDBJ databases">
        <title>Draft Genome Sequences of Six Type Strains of the Genus Massilia.</title>
        <authorList>
            <person name="Miess H."/>
            <person name="Frediansyah A."/>
            <person name="Goeker M."/>
            <person name="Gross H."/>
        </authorList>
    </citation>
    <scope>NUCLEOTIDE SEQUENCE [LARGE SCALE GENOMIC DNA]</scope>
    <source>
        <strain evidence="2 3">DSM 17513</strain>
    </source>
</reference>
<protein>
    <submittedName>
        <fullName evidence="2">DUF484 family protein</fullName>
    </submittedName>
</protein>
<feature type="coiled-coil region" evidence="1">
    <location>
        <begin position="42"/>
        <end position="76"/>
    </location>
</feature>
<accession>A0A6I3XJ21</accession>
<dbReference type="AlphaFoldDB" id="A0A6I3XJ21"/>
<comment type="caution">
    <text evidence="2">The sequence shown here is derived from an EMBL/GenBank/DDBJ whole genome shotgun (WGS) entry which is preliminary data.</text>
</comment>